<evidence type="ECO:0000256" key="1">
    <source>
        <dbReference type="SAM" id="SignalP"/>
    </source>
</evidence>
<dbReference type="Gene3D" id="3.30.530.20">
    <property type="match status" value="1"/>
</dbReference>
<keyword evidence="3" id="KW-1185">Reference proteome</keyword>
<name>A0ABS7T7T8_9GAMM</name>
<dbReference type="Proteomes" id="UP001430954">
    <property type="component" value="Unassembled WGS sequence"/>
</dbReference>
<gene>
    <name evidence="2" type="ORF">K6753_10285</name>
</gene>
<feature type="chain" id="PRO_5045797096" evidence="1">
    <location>
        <begin position="26"/>
        <end position="192"/>
    </location>
</feature>
<proteinExistence type="predicted"/>
<dbReference type="InterPro" id="IPR023393">
    <property type="entry name" value="START-like_dom_sf"/>
</dbReference>
<evidence type="ECO:0000313" key="3">
    <source>
        <dbReference type="Proteomes" id="UP001430954"/>
    </source>
</evidence>
<keyword evidence="1" id="KW-0732">Signal</keyword>
<evidence type="ECO:0000313" key="2">
    <source>
        <dbReference type="EMBL" id="MBZ4039918.1"/>
    </source>
</evidence>
<dbReference type="SUPFAM" id="SSF55961">
    <property type="entry name" value="Bet v1-like"/>
    <property type="match status" value="1"/>
</dbReference>
<dbReference type="EMBL" id="JAINZW010000004">
    <property type="protein sequence ID" value="MBZ4039918.1"/>
    <property type="molecule type" value="Genomic_DNA"/>
</dbReference>
<dbReference type="RefSeq" id="WP_223676358.1">
    <property type="nucleotide sequence ID" value="NZ_JAINZW010000004.1"/>
</dbReference>
<protein>
    <submittedName>
        <fullName evidence="2">SRPBCC domain-containing protein</fullName>
    </submittedName>
</protein>
<organism evidence="2 3">
    <name type="scientific">Novilysobacter selenitireducens</name>
    <dbReference type="NCBI Taxonomy" id="2872639"/>
    <lineage>
        <taxon>Bacteria</taxon>
        <taxon>Pseudomonadati</taxon>
        <taxon>Pseudomonadota</taxon>
        <taxon>Gammaproteobacteria</taxon>
        <taxon>Lysobacterales</taxon>
        <taxon>Lysobacteraceae</taxon>
        <taxon>Novilysobacter</taxon>
    </lineage>
</organism>
<accession>A0ABS7T7T8</accession>
<sequence length="192" mass="20473">MSIPTRLRASLACIALAAFAAPATAAVKDQSAAGFTLENEAVVAVDAATAWDALVDDIDRWWPKDHTWWGAESKLSIDARAGGCFCEIDGIRQAQHLQVVFTDPGKLLRMTGGLGPLQGMGLHGVLEFRLEPVQGPDGDERRDMTRIVMHYRAGGYAPDHIGAFAAVVDGVQATQLKGLVDHIGSMRGPGAR</sequence>
<feature type="signal peptide" evidence="1">
    <location>
        <begin position="1"/>
        <end position="25"/>
    </location>
</feature>
<comment type="caution">
    <text evidence="2">The sequence shown here is derived from an EMBL/GenBank/DDBJ whole genome shotgun (WGS) entry which is preliminary data.</text>
</comment>
<reference evidence="2 3" key="1">
    <citation type="submission" date="2021-09" db="EMBL/GenBank/DDBJ databases">
        <title>Lysobacter sp. 13A isolated from the river sediment.</title>
        <authorList>
            <person name="Liu H."/>
            <person name="Li S."/>
            <person name="Mao S."/>
        </authorList>
    </citation>
    <scope>NUCLEOTIDE SEQUENCE [LARGE SCALE GENOMIC DNA]</scope>
    <source>
        <strain evidence="2 3">13A</strain>
    </source>
</reference>